<sequence>MFKNRLMEKVRAAADPPKTEAVIPAEIQPLYLLMWEHGIKRHFDGSSSDWSEPIPGHLTTRPGKRPGLRASAKRVTFTGDVLREIFDPTVNKIARLVREQVEGVWQDCEELPKSAIVCGGFSGNPYLQNKTREQVDQLNEEHGKDHANMRFEVAPEWLSRQLVATDCAMRASEQDPQSLNLPAQRTTRVASRIARASYAIHSSSTISPHQFITKGEGLLVTQPKVIHLAPVHFNVRPGIAASLTIYRGQETTINRDRMVKDCEISWTGAAFGRLSEAVVGGLPVQLSVGWSNNAVGFEVSVNGTVQTPGMLDGFCMDYAMHDA</sequence>
<gene>
    <name evidence="2" type="ORF">C8A01DRAFT_39734</name>
</gene>
<comment type="caution">
    <text evidence="2">The sequence shown here is derived from an EMBL/GenBank/DDBJ whole genome shotgun (WGS) entry which is preliminary data.</text>
</comment>
<dbReference type="EMBL" id="MU854509">
    <property type="protein sequence ID" value="KAK4033805.1"/>
    <property type="molecule type" value="Genomic_DNA"/>
</dbReference>
<name>A0AAN6P8U0_9PEZI</name>
<dbReference type="Proteomes" id="UP001303115">
    <property type="component" value="Unassembled WGS sequence"/>
</dbReference>
<proteinExistence type="predicted"/>
<dbReference type="AlphaFoldDB" id="A0AAN6P8U0"/>
<evidence type="ECO:0000256" key="1">
    <source>
        <dbReference type="SAM" id="MobiDB-lite"/>
    </source>
</evidence>
<reference evidence="3" key="1">
    <citation type="journal article" date="2023" name="Mol. Phylogenet. Evol.">
        <title>Genome-scale phylogeny and comparative genomics of the fungal order Sordariales.</title>
        <authorList>
            <person name="Hensen N."/>
            <person name="Bonometti L."/>
            <person name="Westerberg I."/>
            <person name="Brannstrom I.O."/>
            <person name="Guillou S."/>
            <person name="Cros-Aarteil S."/>
            <person name="Calhoun S."/>
            <person name="Haridas S."/>
            <person name="Kuo A."/>
            <person name="Mondo S."/>
            <person name="Pangilinan J."/>
            <person name="Riley R."/>
            <person name="LaButti K."/>
            <person name="Andreopoulos B."/>
            <person name="Lipzen A."/>
            <person name="Chen C."/>
            <person name="Yan M."/>
            <person name="Daum C."/>
            <person name="Ng V."/>
            <person name="Clum A."/>
            <person name="Steindorff A."/>
            <person name="Ohm R.A."/>
            <person name="Martin F."/>
            <person name="Silar P."/>
            <person name="Natvig D.O."/>
            <person name="Lalanne C."/>
            <person name="Gautier V."/>
            <person name="Ament-Velasquez S.L."/>
            <person name="Kruys A."/>
            <person name="Hutchinson M.I."/>
            <person name="Powell A.J."/>
            <person name="Barry K."/>
            <person name="Miller A.N."/>
            <person name="Grigoriev I.V."/>
            <person name="Debuchy R."/>
            <person name="Gladieux P."/>
            <person name="Hiltunen Thoren M."/>
            <person name="Johannesson H."/>
        </authorList>
    </citation>
    <scope>NUCLEOTIDE SEQUENCE [LARGE SCALE GENOMIC DNA]</scope>
    <source>
        <strain evidence="3">CBS 284.82</strain>
    </source>
</reference>
<accession>A0AAN6P8U0</accession>
<evidence type="ECO:0000313" key="3">
    <source>
        <dbReference type="Proteomes" id="UP001303115"/>
    </source>
</evidence>
<protein>
    <submittedName>
        <fullName evidence="2">Uncharacterized protein</fullName>
    </submittedName>
</protein>
<evidence type="ECO:0000313" key="2">
    <source>
        <dbReference type="EMBL" id="KAK4033805.1"/>
    </source>
</evidence>
<organism evidence="2 3">
    <name type="scientific">Parachaetomium inaequale</name>
    <dbReference type="NCBI Taxonomy" id="2588326"/>
    <lineage>
        <taxon>Eukaryota</taxon>
        <taxon>Fungi</taxon>
        <taxon>Dikarya</taxon>
        <taxon>Ascomycota</taxon>
        <taxon>Pezizomycotina</taxon>
        <taxon>Sordariomycetes</taxon>
        <taxon>Sordariomycetidae</taxon>
        <taxon>Sordariales</taxon>
        <taxon>Chaetomiaceae</taxon>
        <taxon>Parachaetomium</taxon>
    </lineage>
</organism>
<keyword evidence="3" id="KW-1185">Reference proteome</keyword>
<feature type="region of interest" description="Disordered" evidence="1">
    <location>
        <begin position="46"/>
        <end position="67"/>
    </location>
</feature>